<keyword evidence="8 16" id="KW-0418">Kinase</keyword>
<dbReference type="InterPro" id="IPR003660">
    <property type="entry name" value="HAMP_dom"/>
</dbReference>
<dbReference type="InterPro" id="IPR057640">
    <property type="entry name" value="Cache_WalK"/>
</dbReference>
<dbReference type="SUPFAM" id="SSF47384">
    <property type="entry name" value="Homodimeric domain of signal transducing histidine kinase"/>
    <property type="match status" value="1"/>
</dbReference>
<dbReference type="InterPro" id="IPR035965">
    <property type="entry name" value="PAS-like_dom_sf"/>
</dbReference>
<dbReference type="Pfam" id="PF00512">
    <property type="entry name" value="HisKA"/>
    <property type="match status" value="1"/>
</dbReference>
<dbReference type="SMART" id="SM00091">
    <property type="entry name" value="PAS"/>
    <property type="match status" value="1"/>
</dbReference>
<dbReference type="SMART" id="SM00387">
    <property type="entry name" value="HATPase_c"/>
    <property type="match status" value="1"/>
</dbReference>
<keyword evidence="5" id="KW-0597">Phosphoprotein</keyword>
<dbReference type="SMART" id="SM00388">
    <property type="entry name" value="HisKA"/>
    <property type="match status" value="1"/>
</dbReference>
<dbReference type="SUPFAM" id="SSF158472">
    <property type="entry name" value="HAMP domain-like"/>
    <property type="match status" value="1"/>
</dbReference>
<protein>
    <recommendedName>
        <fullName evidence="3">histidine kinase</fullName>
        <ecNumber evidence="3">2.7.13.3</ecNumber>
    </recommendedName>
</protein>
<evidence type="ECO:0000259" key="13">
    <source>
        <dbReference type="PROSITE" id="PS50109"/>
    </source>
</evidence>
<keyword evidence="4" id="KW-1003">Cell membrane</keyword>
<dbReference type="NCBIfam" id="TIGR00229">
    <property type="entry name" value="sensory_box"/>
    <property type="match status" value="1"/>
</dbReference>
<reference evidence="16 17" key="1">
    <citation type="submission" date="2021-01" db="EMBL/GenBank/DDBJ databases">
        <title>Genomic Encyclopedia of Type Strains, Phase IV (KMG-IV): sequencing the most valuable type-strain genomes for metagenomic binning, comparative biology and taxonomic classification.</title>
        <authorList>
            <person name="Goeker M."/>
        </authorList>
    </citation>
    <scope>NUCLEOTIDE SEQUENCE [LARGE SCALE GENOMIC DNA]</scope>
    <source>
        <strain evidence="16 17">DSM 105453</strain>
    </source>
</reference>
<feature type="transmembrane region" description="Helical" evidence="12">
    <location>
        <begin position="12"/>
        <end position="34"/>
    </location>
</feature>
<organism evidence="16 17">
    <name type="scientific">Siminovitchia thermophila</name>
    <dbReference type="NCBI Taxonomy" id="1245522"/>
    <lineage>
        <taxon>Bacteria</taxon>
        <taxon>Bacillati</taxon>
        <taxon>Bacillota</taxon>
        <taxon>Bacilli</taxon>
        <taxon>Bacillales</taxon>
        <taxon>Bacillaceae</taxon>
        <taxon>Siminovitchia</taxon>
    </lineage>
</organism>
<evidence type="ECO:0000256" key="11">
    <source>
        <dbReference type="ARBA" id="ARBA00023136"/>
    </source>
</evidence>
<dbReference type="PANTHER" id="PTHR45453:SF1">
    <property type="entry name" value="PHOSPHATE REGULON SENSOR PROTEIN PHOR"/>
    <property type="match status" value="1"/>
</dbReference>
<dbReference type="NCBIfam" id="NF033092">
    <property type="entry name" value="HK_WalK"/>
    <property type="match status" value="1"/>
</dbReference>
<evidence type="ECO:0000256" key="9">
    <source>
        <dbReference type="ARBA" id="ARBA00022840"/>
    </source>
</evidence>
<feature type="domain" description="HAMP" evidence="15">
    <location>
        <begin position="205"/>
        <end position="257"/>
    </location>
</feature>
<keyword evidence="10" id="KW-0902">Two-component regulatory system</keyword>
<evidence type="ECO:0000256" key="2">
    <source>
        <dbReference type="ARBA" id="ARBA00004651"/>
    </source>
</evidence>
<evidence type="ECO:0000313" key="16">
    <source>
        <dbReference type="EMBL" id="MBM7716835.1"/>
    </source>
</evidence>
<dbReference type="InterPro" id="IPR003594">
    <property type="entry name" value="HATPase_dom"/>
</dbReference>
<comment type="subcellular location">
    <subcellularLocation>
        <location evidence="2">Cell membrane</location>
        <topology evidence="2">Multi-pass membrane protein</topology>
    </subcellularLocation>
</comment>
<evidence type="ECO:0000256" key="6">
    <source>
        <dbReference type="ARBA" id="ARBA00022679"/>
    </source>
</evidence>
<keyword evidence="11 12" id="KW-0472">Membrane</keyword>
<dbReference type="InterPro" id="IPR036097">
    <property type="entry name" value="HisK_dim/P_sf"/>
</dbReference>
<dbReference type="Gene3D" id="1.10.287.130">
    <property type="match status" value="1"/>
</dbReference>
<gene>
    <name evidence="16" type="ORF">JOC94_003859</name>
</gene>
<dbReference type="GO" id="GO:0004673">
    <property type="term" value="F:protein histidine kinase activity"/>
    <property type="evidence" value="ECO:0007669"/>
    <property type="project" value="UniProtKB-EC"/>
</dbReference>
<evidence type="ECO:0000256" key="10">
    <source>
        <dbReference type="ARBA" id="ARBA00023012"/>
    </source>
</evidence>
<dbReference type="Gene3D" id="3.30.450.20">
    <property type="entry name" value="PAS domain"/>
    <property type="match status" value="2"/>
</dbReference>
<dbReference type="PROSITE" id="PS50885">
    <property type="entry name" value="HAMP"/>
    <property type="match status" value="1"/>
</dbReference>
<keyword evidence="9" id="KW-0067">ATP-binding</keyword>
<feature type="domain" description="Histidine kinase" evidence="13">
    <location>
        <begin position="384"/>
        <end position="601"/>
    </location>
</feature>
<dbReference type="CDD" id="cd06225">
    <property type="entry name" value="HAMP"/>
    <property type="match status" value="1"/>
</dbReference>
<evidence type="ECO:0000313" key="17">
    <source>
        <dbReference type="Proteomes" id="UP000823485"/>
    </source>
</evidence>
<sequence length="608" mass="69239">MEKVGFFRSIHVKFVTIYLLLIMIAMQIIGVYFIGKLEEQLITNFKHSIEGRLPLLEYSLSEEMKKDRTDEEAPSLEEEVRKLLFDFSGEDISEVRVINNRNIVVGTSERNNQGIVGQKTTDVMVKRILAGGKKEDNIFIDKPSKDRVWILTTPIKSGGEVVGAIYLVAKIETVFDQLEEINQIFISATLIAMFITAILGILVARTITRPISDMKRQAVAMAKGNFSRKVRVYGDDEIGKLALSFNHLTRKLQEAQAMTEGERRKLSTVLSNMTDGVIATDRKGRIILINEQAAKMLSVSRETVISHPITELLFFEDKDSFEDLLEQQEPIVLDYSTNESPFILRANFSVIQRDTGFINGLIVVLHDVTEEEKIEADRREFVSNVSHELRTPLTTMRSYLEALSDGALHDKELAPHFLNVTQNETERMIRLVNDLLKLSKMDSKDYEMNKTWVDFVSFFSSIIDRFEMAKDRNVSFRRQLPDKVIFVEIDEDKLTQVLDNIISNALKYSPEGGQITFKLKELDDKIEVSVRDQGLGIPKENIEKVFDRFYRVDKARTRRLGGTGLGLAIAKEMIAAHGGHIWARSVEGKGTAIIFTLPYDPEQKDDWS</sequence>
<dbReference type="InterPro" id="IPR004358">
    <property type="entry name" value="Sig_transdc_His_kin-like_C"/>
</dbReference>
<dbReference type="Pfam" id="PF00672">
    <property type="entry name" value="HAMP"/>
    <property type="match status" value="1"/>
</dbReference>
<dbReference type="InterPro" id="IPR005467">
    <property type="entry name" value="His_kinase_dom"/>
</dbReference>
<dbReference type="Gene3D" id="3.30.565.10">
    <property type="entry name" value="Histidine kinase-like ATPase, C-terminal domain"/>
    <property type="match status" value="1"/>
</dbReference>
<accession>A0ABS2RBX1</accession>
<dbReference type="Proteomes" id="UP000823485">
    <property type="component" value="Unassembled WGS sequence"/>
</dbReference>
<keyword evidence="7" id="KW-0547">Nucleotide-binding</keyword>
<dbReference type="SUPFAM" id="SSF55785">
    <property type="entry name" value="PYP-like sensor domain (PAS domain)"/>
    <property type="match status" value="1"/>
</dbReference>
<evidence type="ECO:0000256" key="8">
    <source>
        <dbReference type="ARBA" id="ARBA00022777"/>
    </source>
</evidence>
<evidence type="ECO:0000256" key="4">
    <source>
        <dbReference type="ARBA" id="ARBA00022475"/>
    </source>
</evidence>
<dbReference type="InterPro" id="IPR050351">
    <property type="entry name" value="BphY/WalK/GraS-like"/>
</dbReference>
<dbReference type="Pfam" id="PF23846">
    <property type="entry name" value="Cache_WalK"/>
    <property type="match status" value="1"/>
</dbReference>
<keyword evidence="17" id="KW-1185">Reference proteome</keyword>
<keyword evidence="12" id="KW-0812">Transmembrane</keyword>
<dbReference type="PROSITE" id="PS50109">
    <property type="entry name" value="HIS_KIN"/>
    <property type="match status" value="1"/>
</dbReference>
<dbReference type="RefSeq" id="WP_077112030.1">
    <property type="nucleotide sequence ID" value="NZ_JAFBFH010000033.1"/>
</dbReference>
<dbReference type="CDD" id="cd00082">
    <property type="entry name" value="HisKA"/>
    <property type="match status" value="1"/>
</dbReference>
<dbReference type="InterPro" id="IPR049814">
    <property type="entry name" value="Resp_reg_WalK"/>
</dbReference>
<dbReference type="InterPro" id="IPR036890">
    <property type="entry name" value="HATPase_C_sf"/>
</dbReference>
<dbReference type="PROSITE" id="PS50112">
    <property type="entry name" value="PAS"/>
    <property type="match status" value="1"/>
</dbReference>
<evidence type="ECO:0000256" key="12">
    <source>
        <dbReference type="SAM" id="Phobius"/>
    </source>
</evidence>
<dbReference type="InterPro" id="IPR003661">
    <property type="entry name" value="HisK_dim/P_dom"/>
</dbReference>
<dbReference type="PRINTS" id="PR00344">
    <property type="entry name" value="BCTRLSENSOR"/>
</dbReference>
<dbReference type="SMART" id="SM00304">
    <property type="entry name" value="HAMP"/>
    <property type="match status" value="1"/>
</dbReference>
<comment type="caution">
    <text evidence="16">The sequence shown here is derived from an EMBL/GenBank/DDBJ whole genome shotgun (WGS) entry which is preliminary data.</text>
</comment>
<dbReference type="Gene3D" id="1.10.8.500">
    <property type="entry name" value="HAMP domain in histidine kinase"/>
    <property type="match status" value="1"/>
</dbReference>
<evidence type="ECO:0000256" key="7">
    <source>
        <dbReference type="ARBA" id="ARBA00022741"/>
    </source>
</evidence>
<keyword evidence="12" id="KW-1133">Transmembrane helix</keyword>
<dbReference type="CDD" id="cd00130">
    <property type="entry name" value="PAS"/>
    <property type="match status" value="1"/>
</dbReference>
<feature type="transmembrane region" description="Helical" evidence="12">
    <location>
        <begin position="184"/>
        <end position="207"/>
    </location>
</feature>
<dbReference type="InterPro" id="IPR013767">
    <property type="entry name" value="PAS_fold"/>
</dbReference>
<evidence type="ECO:0000256" key="5">
    <source>
        <dbReference type="ARBA" id="ARBA00022553"/>
    </source>
</evidence>
<dbReference type="PANTHER" id="PTHR45453">
    <property type="entry name" value="PHOSPHATE REGULON SENSOR PROTEIN PHOR"/>
    <property type="match status" value="1"/>
</dbReference>
<proteinExistence type="predicted"/>
<name>A0ABS2RBX1_9BACI</name>
<dbReference type="EMBL" id="JAFBFH010000033">
    <property type="protein sequence ID" value="MBM7716835.1"/>
    <property type="molecule type" value="Genomic_DNA"/>
</dbReference>
<keyword evidence="6 16" id="KW-0808">Transferase</keyword>
<dbReference type="Pfam" id="PF00989">
    <property type="entry name" value="PAS"/>
    <property type="match status" value="1"/>
</dbReference>
<evidence type="ECO:0000256" key="3">
    <source>
        <dbReference type="ARBA" id="ARBA00012438"/>
    </source>
</evidence>
<feature type="domain" description="PAS" evidence="14">
    <location>
        <begin position="262"/>
        <end position="327"/>
    </location>
</feature>
<dbReference type="CDD" id="cd00075">
    <property type="entry name" value="HATPase"/>
    <property type="match status" value="1"/>
</dbReference>
<evidence type="ECO:0000259" key="14">
    <source>
        <dbReference type="PROSITE" id="PS50112"/>
    </source>
</evidence>
<dbReference type="Pfam" id="PF02518">
    <property type="entry name" value="HATPase_c"/>
    <property type="match status" value="1"/>
</dbReference>
<evidence type="ECO:0000259" key="15">
    <source>
        <dbReference type="PROSITE" id="PS50885"/>
    </source>
</evidence>
<dbReference type="EC" id="2.7.13.3" evidence="3"/>
<evidence type="ECO:0000256" key="1">
    <source>
        <dbReference type="ARBA" id="ARBA00000085"/>
    </source>
</evidence>
<dbReference type="InterPro" id="IPR000014">
    <property type="entry name" value="PAS"/>
</dbReference>
<comment type="catalytic activity">
    <reaction evidence="1">
        <text>ATP + protein L-histidine = ADP + protein N-phospho-L-histidine.</text>
        <dbReference type="EC" id="2.7.13.3"/>
    </reaction>
</comment>
<dbReference type="SUPFAM" id="SSF55874">
    <property type="entry name" value="ATPase domain of HSP90 chaperone/DNA topoisomerase II/histidine kinase"/>
    <property type="match status" value="1"/>
</dbReference>